<dbReference type="PRINTS" id="PR00377">
    <property type="entry name" value="IMPHPHTASES"/>
</dbReference>
<sequence>MDIAAFLSDPLLLVARNAAAIATARLDHWSGRLAGADVGSKDNPNDLVTVADGEIESLVLGYLTALRPQDTVIGEEHAEPRTLGTAPDGGKAAAALLTIPSCLSDGPVWSTPVEWHVDPIDGTVNFVRGIEHHCFSIGGKDPETGEWIVGLVASPALRSVWFARRGAGAWKTDRLPVPGGDGTVPTAAEAVPAGTFTRLTGAPANRRGTVAATGFGYARERRIEQFRRLETIMERFDDIRRCGSAAIDLCMAAEGKVDAYFERGLGIYDWAAGALIAEEAGVQVARAASGPEPTIAASDPELFAFLRAHA</sequence>
<dbReference type="PANTHER" id="PTHR20854">
    <property type="entry name" value="INOSITOL MONOPHOSPHATASE"/>
    <property type="match status" value="1"/>
</dbReference>
<dbReference type="Gene3D" id="3.40.190.80">
    <property type="match status" value="1"/>
</dbReference>
<dbReference type="InterPro" id="IPR020583">
    <property type="entry name" value="Inositol_monoP_metal-BS"/>
</dbReference>
<keyword evidence="3" id="KW-0460">Magnesium</keyword>
<proteinExistence type="predicted"/>
<dbReference type="SUPFAM" id="SSF56655">
    <property type="entry name" value="Carbohydrate phosphatase"/>
    <property type="match status" value="1"/>
</dbReference>
<gene>
    <name evidence="4" type="ORF">GCM10009755_17080</name>
</gene>
<dbReference type="RefSeq" id="WP_344308780.1">
    <property type="nucleotide sequence ID" value="NZ_BAAANO010000015.1"/>
</dbReference>
<evidence type="ECO:0000313" key="5">
    <source>
        <dbReference type="Proteomes" id="UP001500755"/>
    </source>
</evidence>
<dbReference type="Proteomes" id="UP001500755">
    <property type="component" value="Unassembled WGS sequence"/>
</dbReference>
<reference evidence="5" key="1">
    <citation type="journal article" date="2019" name="Int. J. Syst. Evol. Microbiol.">
        <title>The Global Catalogue of Microorganisms (GCM) 10K type strain sequencing project: providing services to taxonomists for standard genome sequencing and annotation.</title>
        <authorList>
            <consortium name="The Broad Institute Genomics Platform"/>
            <consortium name="The Broad Institute Genome Sequencing Center for Infectious Disease"/>
            <person name="Wu L."/>
            <person name="Ma J."/>
        </authorList>
    </citation>
    <scope>NUCLEOTIDE SEQUENCE [LARGE SCALE GENOMIC DNA]</scope>
    <source>
        <strain evidence="5">JCM 14546</strain>
    </source>
</reference>
<evidence type="ECO:0000256" key="1">
    <source>
        <dbReference type="ARBA" id="ARBA00022723"/>
    </source>
</evidence>
<dbReference type="PROSITE" id="PS00629">
    <property type="entry name" value="IMP_1"/>
    <property type="match status" value="1"/>
</dbReference>
<keyword evidence="2" id="KW-0378">Hydrolase</keyword>
<keyword evidence="1" id="KW-0479">Metal-binding</keyword>
<keyword evidence="5" id="KW-1185">Reference proteome</keyword>
<organism evidence="4 5">
    <name type="scientific">Brevibacterium samyangense</name>
    <dbReference type="NCBI Taxonomy" id="366888"/>
    <lineage>
        <taxon>Bacteria</taxon>
        <taxon>Bacillati</taxon>
        <taxon>Actinomycetota</taxon>
        <taxon>Actinomycetes</taxon>
        <taxon>Micrococcales</taxon>
        <taxon>Brevibacteriaceae</taxon>
        <taxon>Brevibacterium</taxon>
    </lineage>
</organism>
<protein>
    <submittedName>
        <fullName evidence="4">Inositol monophosphatase family protein</fullName>
    </submittedName>
</protein>
<dbReference type="Gene3D" id="3.30.540.10">
    <property type="entry name" value="Fructose-1,6-Bisphosphatase, subunit A, domain 1"/>
    <property type="match status" value="1"/>
</dbReference>
<evidence type="ECO:0000256" key="2">
    <source>
        <dbReference type="ARBA" id="ARBA00022801"/>
    </source>
</evidence>
<evidence type="ECO:0000313" key="4">
    <source>
        <dbReference type="EMBL" id="GAA2007353.1"/>
    </source>
</evidence>
<accession>A0ABP5ETF5</accession>
<name>A0ABP5ETF5_9MICO</name>
<comment type="caution">
    <text evidence="4">The sequence shown here is derived from an EMBL/GenBank/DDBJ whole genome shotgun (WGS) entry which is preliminary data.</text>
</comment>
<dbReference type="Pfam" id="PF00459">
    <property type="entry name" value="Inositol_P"/>
    <property type="match status" value="1"/>
</dbReference>
<dbReference type="EMBL" id="BAAANO010000015">
    <property type="protein sequence ID" value="GAA2007353.1"/>
    <property type="molecule type" value="Genomic_DNA"/>
</dbReference>
<evidence type="ECO:0000256" key="3">
    <source>
        <dbReference type="ARBA" id="ARBA00022842"/>
    </source>
</evidence>
<dbReference type="PANTHER" id="PTHR20854:SF4">
    <property type="entry name" value="INOSITOL-1-MONOPHOSPHATASE-RELATED"/>
    <property type="match status" value="1"/>
</dbReference>
<dbReference type="InterPro" id="IPR000760">
    <property type="entry name" value="Inositol_monophosphatase-like"/>
</dbReference>